<evidence type="ECO:0000313" key="3">
    <source>
        <dbReference type="Proteomes" id="UP000321945"/>
    </source>
</evidence>
<name>A0A5C6YQL1_9FLAO</name>
<dbReference type="GO" id="GO:0008233">
    <property type="term" value="F:peptidase activity"/>
    <property type="evidence" value="ECO:0007669"/>
    <property type="project" value="InterPro"/>
</dbReference>
<sequence>MISTTELKKEFGAPDQEGSYLVTIKLPYPMKLAWDKRVTVNRMRCHINVADQLTNIFNEILEHYGMEKIQELGLDLFGGCFNYRQMRGGSDWSRHSWGVAVDLDPENNPLRATSETASFAKPEYKPMIDIFYKHGFESLGREKNYDWMHFQVKSKELIS</sequence>
<evidence type="ECO:0000313" key="2">
    <source>
        <dbReference type="EMBL" id="TXD69832.1"/>
    </source>
</evidence>
<reference evidence="2 3" key="1">
    <citation type="submission" date="2019-08" db="EMBL/GenBank/DDBJ databases">
        <title>Genome of Aequorivita lipolytica Y10-2 (type strain).</title>
        <authorList>
            <person name="Bowman J.P."/>
        </authorList>
    </citation>
    <scope>NUCLEOTIDE SEQUENCE [LARGE SCALE GENOMIC DNA]</scope>
    <source>
        <strain evidence="2 3">Y10-2</strain>
    </source>
</reference>
<comment type="caution">
    <text evidence="2">The sequence shown here is derived from an EMBL/GenBank/DDBJ whole genome shotgun (WGS) entry which is preliminary data.</text>
</comment>
<dbReference type="AlphaFoldDB" id="A0A5C6YQL1"/>
<dbReference type="InterPro" id="IPR039561">
    <property type="entry name" value="Peptidase_M15C"/>
</dbReference>
<dbReference type="RefSeq" id="WP_111814724.1">
    <property type="nucleotide sequence ID" value="NZ_CBCRZQ010000002.1"/>
</dbReference>
<proteinExistence type="predicted"/>
<dbReference type="Pfam" id="PF13539">
    <property type="entry name" value="Peptidase_M15_4"/>
    <property type="match status" value="1"/>
</dbReference>
<dbReference type="EMBL" id="VORU01000003">
    <property type="protein sequence ID" value="TXD69832.1"/>
    <property type="molecule type" value="Genomic_DNA"/>
</dbReference>
<dbReference type="OrthoDB" id="9799970at2"/>
<protein>
    <submittedName>
        <fullName evidence="2">M15 family metallopeptidase</fullName>
    </submittedName>
</protein>
<evidence type="ECO:0000259" key="1">
    <source>
        <dbReference type="Pfam" id="PF13539"/>
    </source>
</evidence>
<dbReference type="Gene3D" id="3.30.1380.10">
    <property type="match status" value="1"/>
</dbReference>
<dbReference type="InterPro" id="IPR009045">
    <property type="entry name" value="Zn_M74/Hedgehog-like"/>
</dbReference>
<dbReference type="SUPFAM" id="SSF55166">
    <property type="entry name" value="Hedgehog/DD-peptidase"/>
    <property type="match status" value="1"/>
</dbReference>
<accession>A0A5C6YQL1</accession>
<dbReference type="Proteomes" id="UP000321945">
    <property type="component" value="Unassembled WGS sequence"/>
</dbReference>
<organism evidence="2 3">
    <name type="scientific">Aequorivita lipolytica</name>
    <dbReference type="NCBI Taxonomy" id="153267"/>
    <lineage>
        <taxon>Bacteria</taxon>
        <taxon>Pseudomonadati</taxon>
        <taxon>Bacteroidota</taxon>
        <taxon>Flavobacteriia</taxon>
        <taxon>Flavobacteriales</taxon>
        <taxon>Flavobacteriaceae</taxon>
        <taxon>Aequorivita</taxon>
    </lineage>
</organism>
<gene>
    <name evidence="2" type="ORF">ESV24_05165</name>
</gene>
<feature type="domain" description="Peptidase M15C" evidence="1">
    <location>
        <begin position="88"/>
        <end position="152"/>
    </location>
</feature>
<keyword evidence="3" id="KW-1185">Reference proteome</keyword>